<reference evidence="3" key="1">
    <citation type="submission" date="2022-10" db="EMBL/GenBank/DDBJ databases">
        <title>The complete genomes of actinobacterial strains from the NBC collection.</title>
        <authorList>
            <person name="Joergensen T.S."/>
            <person name="Alvarez Arevalo M."/>
            <person name="Sterndorff E.B."/>
            <person name="Faurdal D."/>
            <person name="Vuksanovic O."/>
            <person name="Mourched A.-S."/>
            <person name="Charusanti P."/>
            <person name="Shaw S."/>
            <person name="Blin K."/>
            <person name="Weber T."/>
        </authorList>
    </citation>
    <scope>NUCLEOTIDE SEQUENCE</scope>
    <source>
        <strain evidence="3">NBC_00489</strain>
    </source>
</reference>
<dbReference type="InterPro" id="IPR012312">
    <property type="entry name" value="Hemerythrin-like"/>
</dbReference>
<dbReference type="EMBL" id="CP108330">
    <property type="protein sequence ID" value="WUR36015.1"/>
    <property type="molecule type" value="Genomic_DNA"/>
</dbReference>
<evidence type="ECO:0000259" key="2">
    <source>
        <dbReference type="Pfam" id="PF01814"/>
    </source>
</evidence>
<evidence type="ECO:0000313" key="3">
    <source>
        <dbReference type="EMBL" id="WUR36015.1"/>
    </source>
</evidence>
<evidence type="ECO:0000256" key="1">
    <source>
        <dbReference type="SAM" id="MobiDB-lite"/>
    </source>
</evidence>
<dbReference type="Gene3D" id="1.20.120.520">
    <property type="entry name" value="nmb1532 protein domain like"/>
    <property type="match status" value="1"/>
</dbReference>
<dbReference type="PANTHER" id="PTHR35585:SF1">
    <property type="entry name" value="HHE DOMAIN PROTEIN (AFU_ORTHOLOGUE AFUA_4G00730)"/>
    <property type="match status" value="1"/>
</dbReference>
<dbReference type="Pfam" id="PF01814">
    <property type="entry name" value="Hemerythrin"/>
    <property type="match status" value="1"/>
</dbReference>
<feature type="region of interest" description="Disordered" evidence="1">
    <location>
        <begin position="24"/>
        <end position="43"/>
    </location>
</feature>
<sequence length="195" mass="21618">MNRLVNLLREDHDALWRLLDDVTDDTDTTDATGGPAQDPAPRRPARRLVALLSAHELAEERVVWPAVRRLCEDGDALARTALAQEDEAKRALRALARLPSGGPGFTACLRTLAGLTRAHLTYEQEQVWPRLESRLTERDDATLARRWRAARRRAPTRPHPWLPARPAVLGTVGPAVAALDRARDALRARTAAGRT</sequence>
<accession>A0ABZ1UY83</accession>
<gene>
    <name evidence="3" type="ORF">OHN36_01905</name>
</gene>
<dbReference type="PANTHER" id="PTHR35585">
    <property type="entry name" value="HHE DOMAIN PROTEIN (AFU_ORTHOLOGUE AFUA_4G00730)"/>
    <property type="match status" value="1"/>
</dbReference>
<feature type="domain" description="Hemerythrin-like" evidence="2">
    <location>
        <begin position="4"/>
        <end position="130"/>
    </location>
</feature>
<evidence type="ECO:0000313" key="4">
    <source>
        <dbReference type="Proteomes" id="UP001432161"/>
    </source>
</evidence>
<organism evidence="3 4">
    <name type="scientific">Streptomyces griseoaurantiacus</name>
    <dbReference type="NCBI Taxonomy" id="68213"/>
    <lineage>
        <taxon>Bacteria</taxon>
        <taxon>Bacillati</taxon>
        <taxon>Actinomycetota</taxon>
        <taxon>Actinomycetes</taxon>
        <taxon>Kitasatosporales</taxon>
        <taxon>Streptomycetaceae</taxon>
        <taxon>Streptomyces</taxon>
        <taxon>Streptomyces aurantiacus group</taxon>
    </lineage>
</organism>
<dbReference type="Proteomes" id="UP001432161">
    <property type="component" value="Chromosome"/>
</dbReference>
<keyword evidence="4" id="KW-1185">Reference proteome</keyword>
<proteinExistence type="predicted"/>
<protein>
    <submittedName>
        <fullName evidence="3">Hemerythrin domain-containing protein</fullName>
    </submittedName>
</protein>
<name>A0ABZ1UY83_9ACTN</name>